<organism evidence="2 3">
    <name type="scientific">Dreissena polymorpha</name>
    <name type="common">Zebra mussel</name>
    <name type="synonym">Mytilus polymorpha</name>
    <dbReference type="NCBI Taxonomy" id="45954"/>
    <lineage>
        <taxon>Eukaryota</taxon>
        <taxon>Metazoa</taxon>
        <taxon>Spiralia</taxon>
        <taxon>Lophotrochozoa</taxon>
        <taxon>Mollusca</taxon>
        <taxon>Bivalvia</taxon>
        <taxon>Autobranchia</taxon>
        <taxon>Heteroconchia</taxon>
        <taxon>Euheterodonta</taxon>
        <taxon>Imparidentia</taxon>
        <taxon>Neoheterodontei</taxon>
        <taxon>Myida</taxon>
        <taxon>Dreissenoidea</taxon>
        <taxon>Dreissenidae</taxon>
        <taxon>Dreissena</taxon>
    </lineage>
</organism>
<dbReference type="Proteomes" id="UP000828390">
    <property type="component" value="Unassembled WGS sequence"/>
</dbReference>
<comment type="caution">
    <text evidence="2">The sequence shown here is derived from an EMBL/GenBank/DDBJ whole genome shotgun (WGS) entry which is preliminary data.</text>
</comment>
<keyword evidence="3" id="KW-1185">Reference proteome</keyword>
<accession>A0A9D4J4S7</accession>
<reference evidence="2" key="1">
    <citation type="journal article" date="2019" name="bioRxiv">
        <title>The Genome of the Zebra Mussel, Dreissena polymorpha: A Resource for Invasive Species Research.</title>
        <authorList>
            <person name="McCartney M.A."/>
            <person name="Auch B."/>
            <person name="Kono T."/>
            <person name="Mallez S."/>
            <person name="Zhang Y."/>
            <person name="Obille A."/>
            <person name="Becker A."/>
            <person name="Abrahante J.E."/>
            <person name="Garbe J."/>
            <person name="Badalamenti J.P."/>
            <person name="Herman A."/>
            <person name="Mangelson H."/>
            <person name="Liachko I."/>
            <person name="Sullivan S."/>
            <person name="Sone E.D."/>
            <person name="Koren S."/>
            <person name="Silverstein K.A.T."/>
            <person name="Beckman K.B."/>
            <person name="Gohl D.M."/>
        </authorList>
    </citation>
    <scope>NUCLEOTIDE SEQUENCE</scope>
    <source>
        <strain evidence="2">Duluth1</strain>
        <tissue evidence="2">Whole animal</tissue>
    </source>
</reference>
<sequence length="63" mass="7256">MANFHISLLVSCLSWDAATRPPKMKKIFLLGIQDAAWKYLHINQNQKLLSTLYNLESIILKIV</sequence>
<gene>
    <name evidence="2" type="ORF">DPMN_153407</name>
</gene>
<evidence type="ECO:0000313" key="3">
    <source>
        <dbReference type="Proteomes" id="UP000828390"/>
    </source>
</evidence>
<protein>
    <recommendedName>
        <fullName evidence="4">Secreted protein</fullName>
    </recommendedName>
</protein>
<feature type="signal peptide" evidence="1">
    <location>
        <begin position="1"/>
        <end position="19"/>
    </location>
</feature>
<reference evidence="2" key="2">
    <citation type="submission" date="2020-11" db="EMBL/GenBank/DDBJ databases">
        <authorList>
            <person name="McCartney M.A."/>
            <person name="Auch B."/>
            <person name="Kono T."/>
            <person name="Mallez S."/>
            <person name="Becker A."/>
            <person name="Gohl D.M."/>
            <person name="Silverstein K.A.T."/>
            <person name="Koren S."/>
            <person name="Bechman K.B."/>
            <person name="Herman A."/>
            <person name="Abrahante J.E."/>
            <person name="Garbe J."/>
        </authorList>
    </citation>
    <scope>NUCLEOTIDE SEQUENCE</scope>
    <source>
        <strain evidence="2">Duluth1</strain>
        <tissue evidence="2">Whole animal</tissue>
    </source>
</reference>
<dbReference type="AlphaFoldDB" id="A0A9D4J4S7"/>
<keyword evidence="1" id="KW-0732">Signal</keyword>
<evidence type="ECO:0000256" key="1">
    <source>
        <dbReference type="SAM" id="SignalP"/>
    </source>
</evidence>
<evidence type="ECO:0000313" key="2">
    <source>
        <dbReference type="EMBL" id="KAH3799791.1"/>
    </source>
</evidence>
<proteinExistence type="predicted"/>
<name>A0A9D4J4S7_DREPO</name>
<evidence type="ECO:0008006" key="4">
    <source>
        <dbReference type="Google" id="ProtNLM"/>
    </source>
</evidence>
<feature type="chain" id="PRO_5038714530" description="Secreted protein" evidence="1">
    <location>
        <begin position="20"/>
        <end position="63"/>
    </location>
</feature>
<dbReference type="EMBL" id="JAIWYP010000007">
    <property type="protein sequence ID" value="KAH3799791.1"/>
    <property type="molecule type" value="Genomic_DNA"/>
</dbReference>